<comment type="caution">
    <text evidence="2">The sequence shown here is derived from an EMBL/GenBank/DDBJ whole genome shotgun (WGS) entry which is preliminary data.</text>
</comment>
<evidence type="ECO:0000313" key="3">
    <source>
        <dbReference type="Proteomes" id="UP001169242"/>
    </source>
</evidence>
<dbReference type="EMBL" id="JAQIFT010000010">
    <property type="protein sequence ID" value="MDA3730298.1"/>
    <property type="molecule type" value="Genomic_DNA"/>
</dbReference>
<protein>
    <recommendedName>
        <fullName evidence="1">UPF0246 protein PBV87_02115</fullName>
    </recommendedName>
</protein>
<name>A0AA42DJP6_9FIRM</name>
<dbReference type="RefSeq" id="WP_271010963.1">
    <property type="nucleotide sequence ID" value="NZ_JAQIFT010000010.1"/>
</dbReference>
<gene>
    <name evidence="2" type="primary">yaaA</name>
    <name evidence="2" type="ORF">PBV87_02115</name>
</gene>
<dbReference type="Pfam" id="PF03883">
    <property type="entry name" value="H2O2_YaaD"/>
    <property type="match status" value="1"/>
</dbReference>
<comment type="similarity">
    <text evidence="1">Belongs to the UPF0246 family.</text>
</comment>
<dbReference type="GO" id="GO:0005829">
    <property type="term" value="C:cytosol"/>
    <property type="evidence" value="ECO:0007669"/>
    <property type="project" value="TreeGrafter"/>
</dbReference>
<sequence length="256" mass="29740">MITIISPAKIFRTLEKQEYKTYNPLKFHEESVELIELLKRYTEPELAKLMKMSDELAKINSERYKNFTDIEEVNAYEALLYFYGEAYKGLEASTLDQPTLAYLHEHVCILSGLYGVIQPLECIKPYRLEMGTKFTNSVGKDLYAFWKDRLTAHMTKALERTTGDQVLLNLASDEYSKALQLKMIQKQFPVIKVSFKEKKGDTYKVVGMYAKKARGLMVRYIGENRIDTIEAIKNFKEDGYELNVEASSEDHFVFTR</sequence>
<dbReference type="Proteomes" id="UP001169242">
    <property type="component" value="Unassembled WGS sequence"/>
</dbReference>
<dbReference type="InterPro" id="IPR005583">
    <property type="entry name" value="YaaA"/>
</dbReference>
<dbReference type="HAMAP" id="MF_00652">
    <property type="entry name" value="UPF0246"/>
    <property type="match status" value="1"/>
</dbReference>
<dbReference type="AlphaFoldDB" id="A0AA42DJP6"/>
<evidence type="ECO:0000313" key="2">
    <source>
        <dbReference type="EMBL" id="MDA3730298.1"/>
    </source>
</evidence>
<organism evidence="2 3">
    <name type="scientific">Holtiella tumoricola</name>
    <dbReference type="NCBI Taxonomy" id="3018743"/>
    <lineage>
        <taxon>Bacteria</taxon>
        <taxon>Bacillati</taxon>
        <taxon>Bacillota</taxon>
        <taxon>Clostridia</taxon>
        <taxon>Lachnospirales</taxon>
        <taxon>Cellulosilyticaceae</taxon>
        <taxon>Holtiella</taxon>
    </lineage>
</organism>
<keyword evidence="3" id="KW-1185">Reference proteome</keyword>
<dbReference type="PANTHER" id="PTHR30283:SF4">
    <property type="entry name" value="PEROXIDE STRESS RESISTANCE PROTEIN YAAA"/>
    <property type="match status" value="1"/>
</dbReference>
<accession>A0AA42DJP6</accession>
<dbReference type="NCBIfam" id="NF002542">
    <property type="entry name" value="PRK02101.1-3"/>
    <property type="match status" value="1"/>
</dbReference>
<evidence type="ECO:0000256" key="1">
    <source>
        <dbReference type="HAMAP-Rule" id="MF_00652"/>
    </source>
</evidence>
<reference evidence="2" key="1">
    <citation type="journal article" date="2023" name="Int. J. Syst. Evol. Microbiol.">
        <title>&lt;i&gt;Holtiella tumoricola&lt;/i&gt; gen. nov. sp. nov., isolated from a human clinical sample.</title>
        <authorList>
            <person name="Allen-Vercoe E."/>
            <person name="Daigneault M.C."/>
            <person name="Vancuren S.J."/>
            <person name="Cochrane K."/>
            <person name="O'Neal L.L."/>
            <person name="Sankaranarayanan K."/>
            <person name="Lawson P.A."/>
        </authorList>
    </citation>
    <scope>NUCLEOTIDE SEQUENCE</scope>
    <source>
        <strain evidence="2">CC70A</strain>
    </source>
</reference>
<dbReference type="GO" id="GO:0033194">
    <property type="term" value="P:response to hydroperoxide"/>
    <property type="evidence" value="ECO:0007669"/>
    <property type="project" value="TreeGrafter"/>
</dbReference>
<proteinExistence type="inferred from homology"/>
<dbReference type="PANTHER" id="PTHR30283">
    <property type="entry name" value="PEROXIDE STRESS RESPONSE PROTEIN YAAA"/>
    <property type="match status" value="1"/>
</dbReference>